<evidence type="ECO:0000256" key="1">
    <source>
        <dbReference type="ARBA" id="ARBA00010638"/>
    </source>
</evidence>
<dbReference type="SUPFAM" id="SSF100950">
    <property type="entry name" value="NagB/RpiA/CoA transferase-like"/>
    <property type="match status" value="1"/>
</dbReference>
<keyword evidence="2 4" id="KW-0547">Nucleotide-binding</keyword>
<keyword evidence="7" id="KW-1185">Reference proteome</keyword>
<evidence type="ECO:0000313" key="6">
    <source>
        <dbReference type="EMBL" id="AFL75260.1"/>
    </source>
</evidence>
<evidence type="ECO:0000256" key="4">
    <source>
        <dbReference type="RuleBase" id="RU361279"/>
    </source>
</evidence>
<dbReference type="Pfam" id="PF01812">
    <property type="entry name" value="5-FTHF_cyc-lig"/>
    <property type="match status" value="1"/>
</dbReference>
<dbReference type="HOGENOM" id="CLU_066245_0_0_6"/>
<evidence type="ECO:0000256" key="3">
    <source>
        <dbReference type="ARBA" id="ARBA00022840"/>
    </source>
</evidence>
<dbReference type="PANTHER" id="PTHR23407:SF1">
    <property type="entry name" value="5-FORMYLTETRAHYDROFOLATE CYCLO-LIGASE"/>
    <property type="match status" value="1"/>
</dbReference>
<reference evidence="6 7" key="1">
    <citation type="submission" date="2012-06" db="EMBL/GenBank/DDBJ databases">
        <title>Complete sequence of Thiocystis violascens DSM 198.</title>
        <authorList>
            <consortium name="US DOE Joint Genome Institute"/>
            <person name="Lucas S."/>
            <person name="Han J."/>
            <person name="Lapidus A."/>
            <person name="Cheng J.-F."/>
            <person name="Goodwin L."/>
            <person name="Pitluck S."/>
            <person name="Peters L."/>
            <person name="Ovchinnikova G."/>
            <person name="Teshima H."/>
            <person name="Detter J.C."/>
            <person name="Han C."/>
            <person name="Tapia R."/>
            <person name="Land M."/>
            <person name="Hauser L."/>
            <person name="Kyrpides N."/>
            <person name="Ivanova N."/>
            <person name="Pagani I."/>
            <person name="Vogl K."/>
            <person name="Liu Z."/>
            <person name="Frigaard N.-U."/>
            <person name="Bryant D."/>
            <person name="Woyke T."/>
        </authorList>
    </citation>
    <scope>NUCLEOTIDE SEQUENCE [LARGE SCALE GENOMIC DNA]</scope>
    <source>
        <strain evidence="7">ATCC 17096 / DSM 198 / 6111</strain>
    </source>
</reference>
<accession>I3YE42</accession>
<evidence type="ECO:0000256" key="5">
    <source>
        <dbReference type="SAM" id="MobiDB-lite"/>
    </source>
</evidence>
<comment type="cofactor">
    <cofactor evidence="4">
        <name>Mg(2+)</name>
        <dbReference type="ChEBI" id="CHEBI:18420"/>
    </cofactor>
</comment>
<name>I3YE42_THIV6</name>
<dbReference type="GO" id="GO:0035999">
    <property type="term" value="P:tetrahydrofolate interconversion"/>
    <property type="evidence" value="ECO:0007669"/>
    <property type="project" value="TreeGrafter"/>
</dbReference>
<comment type="similarity">
    <text evidence="1 4">Belongs to the 5-formyltetrahydrofolate cyclo-ligase family.</text>
</comment>
<evidence type="ECO:0000256" key="2">
    <source>
        <dbReference type="ARBA" id="ARBA00022741"/>
    </source>
</evidence>
<keyword evidence="4" id="KW-0479">Metal-binding</keyword>
<gene>
    <name evidence="6" type="ordered locus">Thivi_3390</name>
</gene>
<dbReference type="GO" id="GO:0030272">
    <property type="term" value="F:5-formyltetrahydrofolate cyclo-ligase activity"/>
    <property type="evidence" value="ECO:0007669"/>
    <property type="project" value="UniProtKB-EC"/>
</dbReference>
<evidence type="ECO:0000313" key="7">
    <source>
        <dbReference type="Proteomes" id="UP000006062"/>
    </source>
</evidence>
<comment type="catalytic activity">
    <reaction evidence="4">
        <text>(6S)-5-formyl-5,6,7,8-tetrahydrofolate + ATP = (6R)-5,10-methenyltetrahydrofolate + ADP + phosphate</text>
        <dbReference type="Rhea" id="RHEA:10488"/>
        <dbReference type="ChEBI" id="CHEBI:30616"/>
        <dbReference type="ChEBI" id="CHEBI:43474"/>
        <dbReference type="ChEBI" id="CHEBI:57455"/>
        <dbReference type="ChEBI" id="CHEBI:57457"/>
        <dbReference type="ChEBI" id="CHEBI:456216"/>
        <dbReference type="EC" id="6.3.3.2"/>
    </reaction>
</comment>
<dbReference type="InterPro" id="IPR037171">
    <property type="entry name" value="NagB/RpiA_transferase-like"/>
</dbReference>
<dbReference type="InterPro" id="IPR002698">
    <property type="entry name" value="FTHF_cligase"/>
</dbReference>
<feature type="region of interest" description="Disordered" evidence="5">
    <location>
        <begin position="1"/>
        <end position="42"/>
    </location>
</feature>
<keyword evidence="4" id="KW-0460">Magnesium</keyword>
<dbReference type="eggNOG" id="COG0212">
    <property type="taxonomic scope" value="Bacteria"/>
</dbReference>
<sequence>MAVAHVRHRAESLKPSQLSPLEPLGSRTKADNGVNGGCPFRSMPLNLPPQTRRELRAARRRLQPRQHRRHAASVAKQLKHHRFFLRARRIAFYWPTDGELDPRPLLRYANQRGKVCYLPVLRPRNTCWGRGKIWFVRFRPGDRMRPNRFGIPEPTARGRQLKLPWNLALVLMPLVGFDTDCHRIGMGGGFYDRSLAYLRERRSWRRPRLIGIAHECQRVARIEPSPWDIPLDAVVTERQVYAKPSAGDRLVQSRIAPS</sequence>
<dbReference type="NCBIfam" id="TIGR02727">
    <property type="entry name" value="MTHFS_bact"/>
    <property type="match status" value="1"/>
</dbReference>
<proteinExistence type="inferred from homology"/>
<dbReference type="AlphaFoldDB" id="I3YE42"/>
<dbReference type="Proteomes" id="UP000006062">
    <property type="component" value="Chromosome"/>
</dbReference>
<dbReference type="GO" id="GO:0009396">
    <property type="term" value="P:folic acid-containing compound biosynthetic process"/>
    <property type="evidence" value="ECO:0007669"/>
    <property type="project" value="TreeGrafter"/>
</dbReference>
<dbReference type="EMBL" id="CP003154">
    <property type="protein sequence ID" value="AFL75260.1"/>
    <property type="molecule type" value="Genomic_DNA"/>
</dbReference>
<organism evidence="6 7">
    <name type="scientific">Thiocystis violascens (strain ATCC 17096 / DSM 198 / 6111)</name>
    <name type="common">Chromatium violascens</name>
    <dbReference type="NCBI Taxonomy" id="765911"/>
    <lineage>
        <taxon>Bacteria</taxon>
        <taxon>Pseudomonadati</taxon>
        <taxon>Pseudomonadota</taxon>
        <taxon>Gammaproteobacteria</taxon>
        <taxon>Chromatiales</taxon>
        <taxon>Chromatiaceae</taxon>
        <taxon>Thiocystis</taxon>
    </lineage>
</organism>
<dbReference type="GO" id="GO:0046872">
    <property type="term" value="F:metal ion binding"/>
    <property type="evidence" value="ECO:0007669"/>
    <property type="project" value="UniProtKB-KW"/>
</dbReference>
<dbReference type="EC" id="6.3.3.2" evidence="4"/>
<dbReference type="KEGG" id="tvi:Thivi_3390"/>
<dbReference type="InterPro" id="IPR024185">
    <property type="entry name" value="FTHF_cligase-like_sf"/>
</dbReference>
<dbReference type="GO" id="GO:0005524">
    <property type="term" value="F:ATP binding"/>
    <property type="evidence" value="ECO:0007669"/>
    <property type="project" value="UniProtKB-KW"/>
</dbReference>
<dbReference type="PANTHER" id="PTHR23407">
    <property type="entry name" value="ATPASE INHIBITOR/5-FORMYLTETRAHYDROFOLATE CYCLO-LIGASE"/>
    <property type="match status" value="1"/>
</dbReference>
<keyword evidence="3 4" id="KW-0067">ATP-binding</keyword>
<dbReference type="STRING" id="765911.Thivi_3390"/>
<protein>
    <recommendedName>
        <fullName evidence="4">5-formyltetrahydrofolate cyclo-ligase</fullName>
        <ecNumber evidence="4">6.3.3.2</ecNumber>
    </recommendedName>
</protein>
<dbReference type="Gene3D" id="3.40.50.10420">
    <property type="entry name" value="NagB/RpiA/CoA transferase-like"/>
    <property type="match status" value="1"/>
</dbReference>